<feature type="compositionally biased region" description="Basic and acidic residues" evidence="3">
    <location>
        <begin position="37"/>
        <end position="46"/>
    </location>
</feature>
<feature type="region of interest" description="Disordered" evidence="3">
    <location>
        <begin position="35"/>
        <end position="59"/>
    </location>
</feature>
<dbReference type="Proteomes" id="UP000198876">
    <property type="component" value="Unassembled WGS sequence"/>
</dbReference>
<evidence type="ECO:0000256" key="1">
    <source>
        <dbReference type="ARBA" id="ARBA00022723"/>
    </source>
</evidence>
<name>A0A1I2VVJ6_9EURY</name>
<accession>A0A1I2VVJ6</accession>
<dbReference type="SUPFAM" id="SSF49503">
    <property type="entry name" value="Cupredoxins"/>
    <property type="match status" value="1"/>
</dbReference>
<dbReference type="InterPro" id="IPR000923">
    <property type="entry name" value="BlueCu_1"/>
</dbReference>
<keyword evidence="6" id="KW-1185">Reference proteome</keyword>
<evidence type="ECO:0000259" key="4">
    <source>
        <dbReference type="Pfam" id="PF00127"/>
    </source>
</evidence>
<sequence>MDDRRRGRGDGTRPRRRFLRAAVGTIAVSGCLRRRIEKAADRRDETESPTATAGRSERVTVAVGPEGTFGFVPGTDSPLRIDADTTVVFVWKTNSHNIVVEKQPDGADWRGTPDGREEAYDEGYRHEHTFTVPGTYRFHCAPHETVGATGTIEVVAPSTEAG</sequence>
<protein>
    <submittedName>
        <fullName evidence="5">Plastocyanin</fullName>
    </submittedName>
</protein>
<dbReference type="RefSeq" id="WP_092893652.1">
    <property type="nucleotide sequence ID" value="NZ_FOOQ01000006.1"/>
</dbReference>
<dbReference type="STRING" id="553467.SAMN04488063_3289"/>
<dbReference type="OrthoDB" id="293445at2157"/>
<dbReference type="InterPro" id="IPR008972">
    <property type="entry name" value="Cupredoxin"/>
</dbReference>
<evidence type="ECO:0000256" key="2">
    <source>
        <dbReference type="ARBA" id="ARBA00023008"/>
    </source>
</evidence>
<evidence type="ECO:0000313" key="5">
    <source>
        <dbReference type="EMBL" id="SFG91686.1"/>
    </source>
</evidence>
<reference evidence="6" key="1">
    <citation type="submission" date="2016-10" db="EMBL/GenBank/DDBJ databases">
        <authorList>
            <person name="Varghese N."/>
            <person name="Submissions S."/>
        </authorList>
    </citation>
    <scope>NUCLEOTIDE SEQUENCE [LARGE SCALE GENOMIC DNA]</scope>
    <source>
        <strain evidence="6">CGMCC 1.7739</strain>
    </source>
</reference>
<keyword evidence="2" id="KW-0186">Copper</keyword>
<dbReference type="EMBL" id="FOOQ01000006">
    <property type="protein sequence ID" value="SFG91686.1"/>
    <property type="molecule type" value="Genomic_DNA"/>
</dbReference>
<proteinExistence type="predicted"/>
<gene>
    <name evidence="5" type="ORF">SAMN04488063_3289</name>
</gene>
<dbReference type="GO" id="GO:0009055">
    <property type="term" value="F:electron transfer activity"/>
    <property type="evidence" value="ECO:0007669"/>
    <property type="project" value="InterPro"/>
</dbReference>
<feature type="domain" description="Blue (type 1) copper" evidence="4">
    <location>
        <begin position="77"/>
        <end position="154"/>
    </location>
</feature>
<evidence type="ECO:0000256" key="3">
    <source>
        <dbReference type="SAM" id="MobiDB-lite"/>
    </source>
</evidence>
<evidence type="ECO:0000313" key="6">
    <source>
        <dbReference type="Proteomes" id="UP000198876"/>
    </source>
</evidence>
<organism evidence="5 6">
    <name type="scientific">Halopelagius inordinatus</name>
    <dbReference type="NCBI Taxonomy" id="553467"/>
    <lineage>
        <taxon>Archaea</taxon>
        <taxon>Methanobacteriati</taxon>
        <taxon>Methanobacteriota</taxon>
        <taxon>Stenosarchaea group</taxon>
        <taxon>Halobacteria</taxon>
        <taxon>Halobacteriales</taxon>
        <taxon>Haloferacaceae</taxon>
    </lineage>
</organism>
<dbReference type="Gene3D" id="2.60.40.420">
    <property type="entry name" value="Cupredoxins - blue copper proteins"/>
    <property type="match status" value="1"/>
</dbReference>
<dbReference type="AlphaFoldDB" id="A0A1I2VVJ6"/>
<keyword evidence="1" id="KW-0479">Metal-binding</keyword>
<dbReference type="PROSITE" id="PS51257">
    <property type="entry name" value="PROKAR_LIPOPROTEIN"/>
    <property type="match status" value="1"/>
</dbReference>
<dbReference type="Pfam" id="PF00127">
    <property type="entry name" value="Copper-bind"/>
    <property type="match status" value="1"/>
</dbReference>
<dbReference type="GO" id="GO:0005507">
    <property type="term" value="F:copper ion binding"/>
    <property type="evidence" value="ECO:0007669"/>
    <property type="project" value="InterPro"/>
</dbReference>